<accession>A0A8X9A5A7</accession>
<dbReference type="Gene3D" id="2.160.20.10">
    <property type="entry name" value="Single-stranded right-handed beta-helix, Pectin lyase-like"/>
    <property type="match status" value="1"/>
</dbReference>
<dbReference type="SMART" id="SM00710">
    <property type="entry name" value="PbH1"/>
    <property type="match status" value="5"/>
</dbReference>
<proteinExistence type="inferred from homology"/>
<evidence type="ECO:0000256" key="6">
    <source>
        <dbReference type="ARBA" id="ARBA00023295"/>
    </source>
</evidence>
<reference evidence="11" key="1">
    <citation type="submission" date="2018-01" db="EMBL/GenBank/DDBJ databases">
        <authorList>
            <person name="Mao J.F."/>
        </authorList>
    </citation>
    <scope>NUCLEOTIDE SEQUENCE</scope>
    <source>
        <strain evidence="11">Huo1</strain>
        <tissue evidence="11">Leaf</tissue>
    </source>
</reference>
<evidence type="ECO:0000313" key="12">
    <source>
        <dbReference type="Proteomes" id="UP000298416"/>
    </source>
</evidence>
<reference evidence="11" key="2">
    <citation type="submission" date="2020-08" db="EMBL/GenBank/DDBJ databases">
        <title>Plant Genome Project.</title>
        <authorList>
            <person name="Zhang R.-G."/>
        </authorList>
    </citation>
    <scope>NUCLEOTIDE SEQUENCE</scope>
    <source>
        <strain evidence="11">Huo1</strain>
        <tissue evidence="11">Leaf</tissue>
    </source>
</reference>
<evidence type="ECO:0000256" key="9">
    <source>
        <dbReference type="RuleBase" id="RU361169"/>
    </source>
</evidence>
<dbReference type="Pfam" id="PF00295">
    <property type="entry name" value="Glyco_hydro_28"/>
    <property type="match status" value="1"/>
</dbReference>
<dbReference type="SUPFAM" id="SSF51126">
    <property type="entry name" value="Pectin lyase-like"/>
    <property type="match status" value="1"/>
</dbReference>
<organism evidence="11">
    <name type="scientific">Salvia splendens</name>
    <name type="common">Scarlet sage</name>
    <dbReference type="NCBI Taxonomy" id="180675"/>
    <lineage>
        <taxon>Eukaryota</taxon>
        <taxon>Viridiplantae</taxon>
        <taxon>Streptophyta</taxon>
        <taxon>Embryophyta</taxon>
        <taxon>Tracheophyta</taxon>
        <taxon>Spermatophyta</taxon>
        <taxon>Magnoliopsida</taxon>
        <taxon>eudicotyledons</taxon>
        <taxon>Gunneridae</taxon>
        <taxon>Pentapetalae</taxon>
        <taxon>asterids</taxon>
        <taxon>lamiids</taxon>
        <taxon>Lamiales</taxon>
        <taxon>Lamiaceae</taxon>
        <taxon>Nepetoideae</taxon>
        <taxon>Mentheae</taxon>
        <taxon>Salviinae</taxon>
        <taxon>Salvia</taxon>
        <taxon>Salvia subgen. Calosphace</taxon>
        <taxon>core Calosphace</taxon>
    </lineage>
</organism>
<keyword evidence="3" id="KW-0134">Cell wall</keyword>
<evidence type="ECO:0000256" key="10">
    <source>
        <dbReference type="SAM" id="SignalP"/>
    </source>
</evidence>
<comment type="similarity">
    <text evidence="2 9">Belongs to the glycosyl hydrolase 28 family.</text>
</comment>
<dbReference type="InterPro" id="IPR012334">
    <property type="entry name" value="Pectin_lyas_fold"/>
</dbReference>
<evidence type="ECO:0000256" key="4">
    <source>
        <dbReference type="ARBA" id="ARBA00022525"/>
    </source>
</evidence>
<evidence type="ECO:0000256" key="1">
    <source>
        <dbReference type="ARBA" id="ARBA00004191"/>
    </source>
</evidence>
<keyword evidence="7" id="KW-0961">Cell wall biogenesis/degradation</keyword>
<keyword evidence="10" id="KW-0732">Signal</keyword>
<dbReference type="AlphaFoldDB" id="A0A8X9A5A7"/>
<feature type="active site" evidence="8">
    <location>
        <position position="216"/>
    </location>
</feature>
<dbReference type="InterPro" id="IPR000743">
    <property type="entry name" value="Glyco_hydro_28"/>
</dbReference>
<dbReference type="PANTHER" id="PTHR31375">
    <property type="match status" value="1"/>
</dbReference>
<name>A0A8X9A5A7_SALSN</name>
<feature type="signal peptide" evidence="10">
    <location>
        <begin position="1"/>
        <end position="23"/>
    </location>
</feature>
<keyword evidence="4" id="KW-0964">Secreted</keyword>
<comment type="caution">
    <text evidence="11">The sequence shown here is derived from an EMBL/GenBank/DDBJ whole genome shotgun (WGS) entry which is preliminary data.</text>
</comment>
<dbReference type="Proteomes" id="UP000298416">
    <property type="component" value="Unassembled WGS sequence"/>
</dbReference>
<evidence type="ECO:0000256" key="7">
    <source>
        <dbReference type="ARBA" id="ARBA00023316"/>
    </source>
</evidence>
<feature type="chain" id="PRO_5036444268" description="Polygalacturonase" evidence="10">
    <location>
        <begin position="24"/>
        <end position="385"/>
    </location>
</feature>
<gene>
    <name evidence="11" type="ORF">SASPL_111591</name>
</gene>
<dbReference type="EMBL" id="PNBA02000004">
    <property type="protein sequence ID" value="KAG6427349.1"/>
    <property type="molecule type" value="Genomic_DNA"/>
</dbReference>
<sequence>MMDSVHLHFALLLAITLCSLTLSAQHRFLSQISAPPSLAPSSPLPVFSVLSYGAVGDGVADDTQSFKMAWDAACQADDPALILIPRHYSFMIQSAIFSGPCRNRLTFQGVNGTTLPGPCDSPVALRLFWSSNLIVKGIKIKNSPQFHFRYSCHHVHIDSLYIKAPSSSPNTDGIHVENTNNVNIYNSVIANGDDCVSIGAGTFNVDIRNITCGPGHGISIGSLGPRNTRACVTNVTVRDSVIKHSDNGVRIKTWQGGYGMVSEVSYSNIVMESVRNPIMIDQYYCSGMSCANKTAGVYISGVSYRGIKGTYDVRSPAMHLACSDLVPCTNLTVMDVELLPAQGQRMLDPYCWNAYGAVADFTIPPLFCLIQGNPLTLPETEVDRC</sequence>
<dbReference type="InterPro" id="IPR006626">
    <property type="entry name" value="PbH1"/>
</dbReference>
<dbReference type="GO" id="GO:0004650">
    <property type="term" value="F:polygalacturonase activity"/>
    <property type="evidence" value="ECO:0007669"/>
    <property type="project" value="InterPro"/>
</dbReference>
<dbReference type="GO" id="GO:0071555">
    <property type="term" value="P:cell wall organization"/>
    <property type="evidence" value="ECO:0007669"/>
    <property type="project" value="UniProtKB-KW"/>
</dbReference>
<evidence type="ECO:0000256" key="3">
    <source>
        <dbReference type="ARBA" id="ARBA00022512"/>
    </source>
</evidence>
<keyword evidence="12" id="KW-1185">Reference proteome</keyword>
<evidence type="ECO:0000256" key="2">
    <source>
        <dbReference type="ARBA" id="ARBA00008834"/>
    </source>
</evidence>
<evidence type="ECO:0000313" key="11">
    <source>
        <dbReference type="EMBL" id="KAG6427349.1"/>
    </source>
</evidence>
<evidence type="ECO:0000256" key="5">
    <source>
        <dbReference type="ARBA" id="ARBA00022801"/>
    </source>
</evidence>
<keyword evidence="6 9" id="KW-0326">Glycosidase</keyword>
<dbReference type="PROSITE" id="PS00502">
    <property type="entry name" value="POLYGALACTURONASE"/>
    <property type="match status" value="1"/>
</dbReference>
<evidence type="ECO:0000256" key="8">
    <source>
        <dbReference type="PROSITE-ProRule" id="PRU10052"/>
    </source>
</evidence>
<dbReference type="InterPro" id="IPR011050">
    <property type="entry name" value="Pectin_lyase_fold/virulence"/>
</dbReference>
<comment type="subcellular location">
    <subcellularLocation>
        <location evidence="1">Secreted</location>
        <location evidence="1">Cell wall</location>
    </subcellularLocation>
</comment>
<evidence type="ECO:0008006" key="13">
    <source>
        <dbReference type="Google" id="ProtNLM"/>
    </source>
</evidence>
<protein>
    <recommendedName>
        <fullName evidence="13">Polygalacturonase</fullName>
    </recommendedName>
</protein>
<keyword evidence="5 9" id="KW-0378">Hydrolase</keyword>
<dbReference type="GO" id="GO:0005975">
    <property type="term" value="P:carbohydrate metabolic process"/>
    <property type="evidence" value="ECO:0007669"/>
    <property type="project" value="InterPro"/>
</dbReference>